<organism evidence="1 2">
    <name type="scientific">Caproicibacterium argilliputei</name>
    <dbReference type="NCBI Taxonomy" id="3030016"/>
    <lineage>
        <taxon>Bacteria</taxon>
        <taxon>Bacillati</taxon>
        <taxon>Bacillota</taxon>
        <taxon>Clostridia</taxon>
        <taxon>Eubacteriales</taxon>
        <taxon>Oscillospiraceae</taxon>
        <taxon>Caproicibacterium</taxon>
    </lineage>
</organism>
<reference evidence="2" key="1">
    <citation type="submission" date="2024-06" db="EMBL/GenBank/DDBJ databases">
        <title>Caproicibacterium argilliputei sp. nov, a novel caproic acid producing anaerobic bacterium isolated from pit mud.</title>
        <authorList>
            <person name="Zeng C."/>
        </authorList>
    </citation>
    <scope>NUCLEOTIDE SEQUENCE [LARGE SCALE GENOMIC DNA]</scope>
    <source>
        <strain evidence="2">ZCY20-5</strain>
    </source>
</reference>
<proteinExistence type="predicted"/>
<keyword evidence="1" id="KW-0032">Aminotransferase</keyword>
<protein>
    <submittedName>
        <fullName evidence="1">Aminotransferase class I/II-fold pyridoxal phosphate-dependent enzyme</fullName>
    </submittedName>
</protein>
<reference evidence="1 2" key="2">
    <citation type="submission" date="2024-06" db="EMBL/GenBank/DDBJ databases">
        <title>Caproicibacterium argilliputei sp. nov, a novel caproic acid producing anaerobic bacterium isolated from pit mud.</title>
        <authorList>
            <person name="Xia S."/>
        </authorList>
    </citation>
    <scope>NUCLEOTIDE SEQUENCE [LARGE SCALE GENOMIC DNA]</scope>
    <source>
        <strain evidence="1 2">ZCY20-5</strain>
    </source>
</reference>
<dbReference type="SUPFAM" id="SSF53383">
    <property type="entry name" value="PLP-dependent transferases"/>
    <property type="match status" value="1"/>
</dbReference>
<dbReference type="PANTHER" id="PTHR43799:SF1">
    <property type="entry name" value="ASPARTATE AMINOTRANSFERASE"/>
    <property type="match status" value="1"/>
</dbReference>
<dbReference type="EMBL" id="CP135996">
    <property type="protein sequence ID" value="WOC33121.1"/>
    <property type="molecule type" value="Genomic_DNA"/>
</dbReference>
<dbReference type="AlphaFoldDB" id="A0AA97H220"/>
<dbReference type="KEGG" id="carl:PXC00_04380"/>
<dbReference type="GO" id="GO:0004069">
    <property type="term" value="F:L-aspartate:2-oxoglutarate aminotransferase activity"/>
    <property type="evidence" value="ECO:0007669"/>
    <property type="project" value="InterPro"/>
</dbReference>
<dbReference type="Gene3D" id="3.90.1150.10">
    <property type="entry name" value="Aspartate Aminotransferase, domain 1"/>
    <property type="match status" value="1"/>
</dbReference>
<dbReference type="InterPro" id="IPR015424">
    <property type="entry name" value="PyrdxlP-dep_Trfase"/>
</dbReference>
<dbReference type="Proteomes" id="UP001300604">
    <property type="component" value="Chromosome"/>
</dbReference>
<evidence type="ECO:0000313" key="2">
    <source>
        <dbReference type="Proteomes" id="UP001300604"/>
    </source>
</evidence>
<dbReference type="InterPro" id="IPR024551">
    <property type="entry name" value="AspAT_Ic"/>
</dbReference>
<dbReference type="Pfam" id="PF12897">
    <property type="entry name" value="Asp_aminotransf"/>
    <property type="match status" value="1"/>
</dbReference>
<dbReference type="PANTHER" id="PTHR43799">
    <property type="entry name" value="AMINOTRANSFERASE, PUTATIVE-RELATED"/>
    <property type="match status" value="1"/>
</dbReference>
<name>A0AA97H220_9FIRM</name>
<dbReference type="Gene3D" id="3.40.640.10">
    <property type="entry name" value="Type I PLP-dependent aspartate aminotransferase-like (Major domain)"/>
    <property type="match status" value="1"/>
</dbReference>
<reference evidence="2" key="3">
    <citation type="submission" date="2024-06" db="EMBL/GenBank/DDBJ databases">
        <authorList>
            <person name="Zeng C."/>
        </authorList>
    </citation>
    <scope>NUCLEOTIDE SEQUENCE [LARGE SCALE GENOMIC DNA]</scope>
    <source>
        <strain evidence="2">ZCY20-5</strain>
    </source>
</reference>
<dbReference type="RefSeq" id="WP_275844344.1">
    <property type="nucleotide sequence ID" value="NZ_CP135996.1"/>
</dbReference>
<dbReference type="InterPro" id="IPR015422">
    <property type="entry name" value="PyrdxlP-dep_Trfase_small"/>
</dbReference>
<keyword evidence="1" id="KW-0808">Transferase</keyword>
<dbReference type="InterPro" id="IPR015421">
    <property type="entry name" value="PyrdxlP-dep_Trfase_major"/>
</dbReference>
<gene>
    <name evidence="1" type="ORF">PXC00_04380</name>
</gene>
<sequence length="427" mass="47129">MLEFQKMSEKELRDLKAELAEKFEAYKAQGLKLNMARGKPGAEQLALSMKMLDVLNSQSDMQTSDGLDCRNYGGPDGLPEMRELLAQMMGLQAENVLVGGNSSLNLMFDTVSCAMTHGLPGGKPWCLQADRKFLCPAPGYDRHFSVTEYFGFELITVPMLPTGPDMDMVERLVRSDASIKGIWCVPKYSNPTGITYSDETVRRFAALKPAAPDFRIFWDNAYCVHDLTDTPDVLLNLWDECRKNGTEDLPLFFASTSKITFPGAGIAALGASEKNLAVLRNHFRYQTIGPDKLNQMRHLAFLKDMNGVHAQMQKHRALIAPKFEVVEETFAEQLTGKGVAAWSKPNGGYFISVDVLDGCAKRTVALCKEAGVTLTGAGATYPYKKDPNDRNIRVAPTYPPKTEVKAAAELFCLCAQLAACEKLLQNA</sequence>
<evidence type="ECO:0000313" key="1">
    <source>
        <dbReference type="EMBL" id="WOC33121.1"/>
    </source>
</evidence>
<dbReference type="CDD" id="cd00609">
    <property type="entry name" value="AAT_like"/>
    <property type="match status" value="1"/>
</dbReference>
<keyword evidence="2" id="KW-1185">Reference proteome</keyword>
<accession>A0AA97H220</accession>